<proteinExistence type="predicted"/>
<organism evidence="3 4">
    <name type="scientific">Stentor coeruleus</name>
    <dbReference type="NCBI Taxonomy" id="5963"/>
    <lineage>
        <taxon>Eukaryota</taxon>
        <taxon>Sar</taxon>
        <taxon>Alveolata</taxon>
        <taxon>Ciliophora</taxon>
        <taxon>Postciliodesmatophora</taxon>
        <taxon>Heterotrichea</taxon>
        <taxon>Heterotrichida</taxon>
        <taxon>Stentoridae</taxon>
        <taxon>Stentor</taxon>
    </lineage>
</organism>
<feature type="signal peptide" evidence="2">
    <location>
        <begin position="1"/>
        <end position="19"/>
    </location>
</feature>
<keyword evidence="2" id="KW-0732">Signal</keyword>
<feature type="coiled-coil region" evidence="1">
    <location>
        <begin position="153"/>
        <end position="198"/>
    </location>
</feature>
<sequence>MVAGANILYFSALIVLVLGEYQQVSFLSQFSKSEDIDASVPEEFQDDTELVESVNDVDEMLTDLLGTGIYDMDNYPDGMLEVDDVEAALDEDQYILVDNVVYDSETIAQAQADSEALHDDKLEALSITEKIVTTAIEALETFYSSEEADDGDLDSLETELDLWDDLAEAMEETDTVVVLEEEYTYEEIIEIIEELEAEIAELSF</sequence>
<feature type="chain" id="PRO_5012006107" evidence="2">
    <location>
        <begin position="20"/>
        <end position="204"/>
    </location>
</feature>
<accession>A0A1R2BZV0</accession>
<evidence type="ECO:0000256" key="2">
    <source>
        <dbReference type="SAM" id="SignalP"/>
    </source>
</evidence>
<dbReference type="Proteomes" id="UP000187209">
    <property type="component" value="Unassembled WGS sequence"/>
</dbReference>
<dbReference type="EMBL" id="MPUH01000346">
    <property type="protein sequence ID" value="OMJ82271.1"/>
    <property type="molecule type" value="Genomic_DNA"/>
</dbReference>
<keyword evidence="1" id="KW-0175">Coiled coil</keyword>
<name>A0A1R2BZV0_9CILI</name>
<gene>
    <name evidence="3" type="ORF">SteCoe_17051</name>
</gene>
<evidence type="ECO:0000313" key="4">
    <source>
        <dbReference type="Proteomes" id="UP000187209"/>
    </source>
</evidence>
<evidence type="ECO:0000256" key="1">
    <source>
        <dbReference type="SAM" id="Coils"/>
    </source>
</evidence>
<dbReference type="AlphaFoldDB" id="A0A1R2BZV0"/>
<comment type="caution">
    <text evidence="3">The sequence shown here is derived from an EMBL/GenBank/DDBJ whole genome shotgun (WGS) entry which is preliminary data.</text>
</comment>
<keyword evidence="4" id="KW-1185">Reference proteome</keyword>
<reference evidence="3 4" key="1">
    <citation type="submission" date="2016-11" db="EMBL/GenBank/DDBJ databases">
        <title>The macronuclear genome of Stentor coeruleus: a giant cell with tiny introns.</title>
        <authorList>
            <person name="Slabodnick M."/>
            <person name="Ruby J.G."/>
            <person name="Reiff S.B."/>
            <person name="Swart E.C."/>
            <person name="Gosai S."/>
            <person name="Prabakaran S."/>
            <person name="Witkowska E."/>
            <person name="Larue G.E."/>
            <person name="Fisher S."/>
            <person name="Freeman R.M."/>
            <person name="Gunawardena J."/>
            <person name="Chu W."/>
            <person name="Stover N.A."/>
            <person name="Gregory B.D."/>
            <person name="Nowacki M."/>
            <person name="Derisi J."/>
            <person name="Roy S.W."/>
            <person name="Marshall W.F."/>
            <person name="Sood P."/>
        </authorList>
    </citation>
    <scope>NUCLEOTIDE SEQUENCE [LARGE SCALE GENOMIC DNA]</scope>
    <source>
        <strain evidence="3">WM001</strain>
    </source>
</reference>
<protein>
    <submittedName>
        <fullName evidence="3">Uncharacterized protein</fullName>
    </submittedName>
</protein>
<evidence type="ECO:0000313" key="3">
    <source>
        <dbReference type="EMBL" id="OMJ82271.1"/>
    </source>
</evidence>